<dbReference type="SUPFAM" id="SSF53335">
    <property type="entry name" value="S-adenosyl-L-methionine-dependent methyltransferases"/>
    <property type="match status" value="1"/>
</dbReference>
<dbReference type="OrthoDB" id="5522265at2"/>
<dbReference type="PIRSF" id="PIRSF018249">
    <property type="entry name" value="MyrA_prd"/>
    <property type="match status" value="1"/>
</dbReference>
<dbReference type="InterPro" id="IPR052939">
    <property type="entry name" value="23S_rRNA_MeTrnsfrase_RlmA"/>
</dbReference>
<dbReference type="Pfam" id="PF13649">
    <property type="entry name" value="Methyltransf_25"/>
    <property type="match status" value="1"/>
</dbReference>
<keyword evidence="1" id="KW-0479">Metal-binding</keyword>
<dbReference type="AlphaFoldDB" id="D9S2W6"/>
<keyword evidence="1" id="KW-0862">Zinc</keyword>
<evidence type="ECO:0000259" key="4">
    <source>
        <dbReference type="Pfam" id="PF21302"/>
    </source>
</evidence>
<feature type="binding site" evidence="1">
    <location>
        <position position="20"/>
    </location>
    <ligand>
        <name>Zn(2+)</name>
        <dbReference type="ChEBI" id="CHEBI:29105"/>
    </ligand>
</feature>
<evidence type="ECO:0000313" key="6">
    <source>
        <dbReference type="Proteomes" id="UP000000272"/>
    </source>
</evidence>
<dbReference type="EMBL" id="CP002131">
    <property type="protein sequence ID" value="ADL07743.1"/>
    <property type="molecule type" value="Genomic_DNA"/>
</dbReference>
<dbReference type="GO" id="GO:0046872">
    <property type="term" value="F:metal ion binding"/>
    <property type="evidence" value="ECO:0007669"/>
    <property type="project" value="UniProtKB-KW"/>
</dbReference>
<dbReference type="KEGG" id="toc:Toce_0981"/>
<gene>
    <name evidence="5" type="ordered locus">Toce_0981</name>
</gene>
<feature type="domain" description="Methyltransferase" evidence="3">
    <location>
        <begin position="103"/>
        <end position="184"/>
    </location>
</feature>
<dbReference type="GO" id="GO:0008168">
    <property type="term" value="F:methyltransferase activity"/>
    <property type="evidence" value="ECO:0007669"/>
    <property type="project" value="InterPro"/>
</dbReference>
<dbReference type="RefSeq" id="WP_013275785.1">
    <property type="nucleotide sequence ID" value="NC_014377.1"/>
</dbReference>
<dbReference type="InterPro" id="IPR016718">
    <property type="entry name" value="rRNA_m1G-MeTrfase_A_prd"/>
</dbReference>
<dbReference type="PANTHER" id="PTHR43460:SF1">
    <property type="entry name" value="METHYLTRANSFERASE TYPE 11 DOMAIN-CONTAINING PROTEIN"/>
    <property type="match status" value="1"/>
</dbReference>
<accession>D9S2W6</accession>
<feature type="binding site" evidence="1">
    <location>
        <position position="41"/>
    </location>
    <ligand>
        <name>Zn(2+)</name>
        <dbReference type="ChEBI" id="CHEBI:29105"/>
    </ligand>
</feature>
<feature type="binding site" evidence="2">
    <location>
        <position position="197"/>
    </location>
    <ligand>
        <name>S-adenosyl-L-methionine</name>
        <dbReference type="ChEBI" id="CHEBI:59789"/>
    </ligand>
</feature>
<dbReference type="Pfam" id="PF21302">
    <property type="entry name" value="Zn_ribbon_RlmA"/>
    <property type="match status" value="1"/>
</dbReference>
<proteinExistence type="predicted"/>
<dbReference type="Proteomes" id="UP000000272">
    <property type="component" value="Chromosome"/>
</dbReference>
<evidence type="ECO:0000256" key="1">
    <source>
        <dbReference type="PIRSR" id="PIRSR018249-1"/>
    </source>
</evidence>
<dbReference type="InterPro" id="IPR029063">
    <property type="entry name" value="SAM-dependent_MTases_sf"/>
</dbReference>
<feature type="domain" description="23S rRNA (guanine(745)-N(1))-methyltransferase N-terminal" evidence="4">
    <location>
        <begin position="18"/>
        <end position="54"/>
    </location>
</feature>
<feature type="binding site" evidence="1">
    <location>
        <position position="37"/>
    </location>
    <ligand>
        <name>Zn(2+)</name>
        <dbReference type="ChEBI" id="CHEBI:29105"/>
    </ligand>
</feature>
<organism evidence="5 6">
    <name type="scientific">Thermosediminibacter oceani (strain ATCC BAA-1034 / DSM 16646 / JW/IW-1228P)</name>
    <dbReference type="NCBI Taxonomy" id="555079"/>
    <lineage>
        <taxon>Bacteria</taxon>
        <taxon>Bacillati</taxon>
        <taxon>Bacillota</taxon>
        <taxon>Clostridia</taxon>
        <taxon>Thermosediminibacterales</taxon>
        <taxon>Thermosediminibacteraceae</taxon>
        <taxon>Thermosediminibacter</taxon>
    </lineage>
</organism>
<keyword evidence="6" id="KW-1185">Reference proteome</keyword>
<feature type="binding site" evidence="2">
    <location>
        <begin position="110"/>
        <end position="111"/>
    </location>
    <ligand>
        <name>S-adenosyl-L-methionine</name>
        <dbReference type="ChEBI" id="CHEBI:59789"/>
    </ligand>
</feature>
<dbReference type="HOGENOM" id="CLU_050931_2_0_9"/>
<dbReference type="eggNOG" id="COG2226">
    <property type="taxonomic scope" value="Bacteria"/>
</dbReference>
<name>D9S2W6_THEOJ</name>
<evidence type="ECO:0000256" key="2">
    <source>
        <dbReference type="PIRSR" id="PIRSR018249-2"/>
    </source>
</evidence>
<feature type="binding site" evidence="2">
    <location>
        <position position="79"/>
    </location>
    <ligand>
        <name>S-adenosyl-L-methionine</name>
        <dbReference type="ChEBI" id="CHEBI:59789"/>
    </ligand>
</feature>
<dbReference type="InterPro" id="IPR048647">
    <property type="entry name" value="RlmA_N"/>
</dbReference>
<sequence>MNKKMISAKLINEFEEIFQCPLCTSPMRIVAFKSLVCSNNHTFDIAKYGYVNLITRPLTTRYDKELFESRKIIAENGFFEPLHKMISELIKNEMHLDEETLKILDAGCGEGSHLASIKHKIVKVLGVGIDIAKEGILVAAKNHPNIIWCVADLAHSPFKSNTFDVILNILSPANYREFRRLLNDKGILIKVIPRSDYLKELREIFFDEPQKQSYSNQKIIQRFNTGFEAVDKFRLSHNISLSKSLIPPLIRMTPLSWSATEEKVQAFLEKMSSAEITVDLDILVGKK</sequence>
<protein>
    <submittedName>
        <fullName evidence="5">rRNA (Guanine-N(1)-)-methyltransferase</fullName>
    </submittedName>
</protein>
<evidence type="ECO:0000259" key="3">
    <source>
        <dbReference type="Pfam" id="PF13649"/>
    </source>
</evidence>
<reference evidence="5 6" key="1">
    <citation type="journal article" date="2010" name="Stand. Genomic Sci.">
        <title>Complete genome sequence of Thermosediminibacter oceani type strain (JW/IW-1228P).</title>
        <authorList>
            <person name="Pitluck S."/>
            <person name="Yasawong M."/>
            <person name="Munk C."/>
            <person name="Nolan M."/>
            <person name="Lapidus A."/>
            <person name="Lucas S."/>
            <person name="Glavina Del Rio T."/>
            <person name="Tice H."/>
            <person name="Cheng J.F."/>
            <person name="Bruce D."/>
            <person name="Detter C."/>
            <person name="Tapia R."/>
            <person name="Han C."/>
            <person name="Goodwin L."/>
            <person name="Liolios K."/>
            <person name="Ivanova N."/>
            <person name="Mavromatis K."/>
            <person name="Mikhailova N."/>
            <person name="Pati A."/>
            <person name="Chen A."/>
            <person name="Palaniappan K."/>
            <person name="Land M."/>
            <person name="Hauser L."/>
            <person name="Chang Y.J."/>
            <person name="Jeffries C.D."/>
            <person name="Rohde M."/>
            <person name="Spring S."/>
            <person name="Sikorski J."/>
            <person name="Goker M."/>
            <person name="Woyke T."/>
            <person name="Bristow J."/>
            <person name="Eisen J.A."/>
            <person name="Markowitz V."/>
            <person name="Hugenholtz P."/>
            <person name="Kyrpides N.C."/>
            <person name="Klenk H.P."/>
        </authorList>
    </citation>
    <scope>NUCLEOTIDE SEQUENCE [LARGE SCALE GENOMIC DNA]</scope>
    <source>
        <strain evidence="6">ATCC BAA-1034 / DSM 16646 / JW/IW-1228P</strain>
    </source>
</reference>
<dbReference type="STRING" id="555079.Toce_0981"/>
<feature type="binding site" evidence="1">
    <location>
        <position position="23"/>
    </location>
    <ligand>
        <name>Zn(2+)</name>
        <dbReference type="ChEBI" id="CHEBI:29105"/>
    </ligand>
</feature>
<dbReference type="Gene3D" id="3.40.50.150">
    <property type="entry name" value="Vaccinia Virus protein VP39"/>
    <property type="match status" value="1"/>
</dbReference>
<evidence type="ECO:0000313" key="5">
    <source>
        <dbReference type="EMBL" id="ADL07743.1"/>
    </source>
</evidence>
<dbReference type="CDD" id="cd02440">
    <property type="entry name" value="AdoMet_MTases"/>
    <property type="match status" value="1"/>
</dbReference>
<dbReference type="InterPro" id="IPR041698">
    <property type="entry name" value="Methyltransf_25"/>
</dbReference>
<keyword evidence="2" id="KW-0949">S-adenosyl-L-methionine</keyword>
<dbReference type="PANTHER" id="PTHR43460">
    <property type="entry name" value="METHYLTRANSFERASE"/>
    <property type="match status" value="1"/>
</dbReference>